<dbReference type="Proteomes" id="UP000246058">
    <property type="component" value="Chromosome"/>
</dbReference>
<name>A0A2U8VSE2_9HYPH</name>
<organism evidence="1 2">
    <name type="scientific">Methylobacterium radiodurans</name>
    <dbReference type="NCBI Taxonomy" id="2202828"/>
    <lineage>
        <taxon>Bacteria</taxon>
        <taxon>Pseudomonadati</taxon>
        <taxon>Pseudomonadota</taxon>
        <taxon>Alphaproteobacteria</taxon>
        <taxon>Hyphomicrobiales</taxon>
        <taxon>Methylobacteriaceae</taxon>
        <taxon>Methylobacterium</taxon>
    </lineage>
</organism>
<keyword evidence="2" id="KW-1185">Reference proteome</keyword>
<sequence>MQRARRVQRISFAQPSVRQASRRWLVAPGRSHVLFSSMTAAAIPAHGGYAEGWTVDGPS</sequence>
<dbReference type="EMBL" id="CP029551">
    <property type="protein sequence ID" value="AWN36371.1"/>
    <property type="molecule type" value="Genomic_DNA"/>
</dbReference>
<reference evidence="1 2" key="1">
    <citation type="submission" date="2018-05" db="EMBL/GenBank/DDBJ databases">
        <title>Complete Genome Sequence of Methylobacterium sp. 17Sr1-43.</title>
        <authorList>
            <person name="Srinivasan S."/>
        </authorList>
    </citation>
    <scope>NUCLEOTIDE SEQUENCE [LARGE SCALE GENOMIC DNA]</scope>
    <source>
        <strain evidence="1 2">17Sr1-43</strain>
    </source>
</reference>
<dbReference type="KEGG" id="meti:DK427_12065"/>
<evidence type="ECO:0000313" key="1">
    <source>
        <dbReference type="EMBL" id="AWN36371.1"/>
    </source>
</evidence>
<evidence type="ECO:0000313" key="2">
    <source>
        <dbReference type="Proteomes" id="UP000246058"/>
    </source>
</evidence>
<dbReference type="AlphaFoldDB" id="A0A2U8VSE2"/>
<protein>
    <submittedName>
        <fullName evidence="1">Uncharacterized protein</fullName>
    </submittedName>
</protein>
<gene>
    <name evidence="1" type="ORF">DK427_12065</name>
</gene>
<proteinExistence type="predicted"/>
<accession>A0A2U8VSE2</accession>